<evidence type="ECO:0000256" key="2">
    <source>
        <dbReference type="ARBA" id="ARBA00008540"/>
    </source>
</evidence>
<name>A0A2P5SVJ3_9GAMM</name>
<dbReference type="Pfam" id="PF05525">
    <property type="entry name" value="Branch_AA_trans"/>
    <property type="match status" value="1"/>
</dbReference>
<comment type="similarity">
    <text evidence="2 9">Belongs to the branched chain amino acid transporter family.</text>
</comment>
<feature type="transmembrane region" description="Helical" evidence="9">
    <location>
        <begin position="41"/>
        <end position="63"/>
    </location>
</feature>
<dbReference type="EMBL" id="PDKU01000005">
    <property type="protein sequence ID" value="PPI86349.1"/>
    <property type="molecule type" value="Genomic_DNA"/>
</dbReference>
<feature type="transmembrane region" description="Helical" evidence="9">
    <location>
        <begin position="230"/>
        <end position="251"/>
    </location>
</feature>
<feature type="transmembrane region" description="Helical" evidence="9">
    <location>
        <begin position="83"/>
        <end position="103"/>
    </location>
</feature>
<comment type="caution">
    <text evidence="10">The sequence shown here is derived from an EMBL/GenBank/DDBJ whole genome shotgun (WGS) entry which is preliminary data.</text>
</comment>
<comment type="subcellular location">
    <subcellularLocation>
        <location evidence="9">Cell inner membrane</location>
        <topology evidence="9">Multi-pass membrane protein</topology>
    </subcellularLocation>
    <subcellularLocation>
        <location evidence="1">Cell membrane</location>
        <topology evidence="1">Multi-pass membrane protein</topology>
    </subcellularLocation>
</comment>
<evidence type="ECO:0000256" key="7">
    <source>
        <dbReference type="ARBA" id="ARBA00022989"/>
    </source>
</evidence>
<evidence type="ECO:0000313" key="10">
    <source>
        <dbReference type="EMBL" id="PPI86349.1"/>
    </source>
</evidence>
<protein>
    <recommendedName>
        <fullName evidence="9">Branched-chain amino acid transport system carrier protein</fullName>
    </recommendedName>
</protein>
<dbReference type="PANTHER" id="PTHR30588:SF0">
    <property type="entry name" value="BRANCHED-CHAIN AMINO ACID PERMEASE BRNQ"/>
    <property type="match status" value="1"/>
</dbReference>
<organism evidence="10 11">
    <name type="scientific">Candidatus Pantoea edessiphila</name>
    <dbReference type="NCBI Taxonomy" id="2044610"/>
    <lineage>
        <taxon>Bacteria</taxon>
        <taxon>Pseudomonadati</taxon>
        <taxon>Pseudomonadota</taxon>
        <taxon>Gammaproteobacteria</taxon>
        <taxon>Enterobacterales</taxon>
        <taxon>Erwiniaceae</taxon>
        <taxon>Pantoea</taxon>
    </lineage>
</organism>
<gene>
    <name evidence="10" type="primary">brnQ</name>
    <name evidence="10" type="ORF">CRV10_03280</name>
</gene>
<feature type="transmembrane region" description="Helical" evidence="9">
    <location>
        <begin position="375"/>
        <end position="395"/>
    </location>
</feature>
<evidence type="ECO:0000256" key="8">
    <source>
        <dbReference type="ARBA" id="ARBA00023136"/>
    </source>
</evidence>
<comment type="function">
    <text evidence="9">Component of the transport system for branched-chain amino acids.</text>
</comment>
<keyword evidence="8 9" id="KW-0472">Membrane</keyword>
<feature type="transmembrane region" description="Helical" evidence="9">
    <location>
        <begin position="199"/>
        <end position="218"/>
    </location>
</feature>
<evidence type="ECO:0000256" key="4">
    <source>
        <dbReference type="ARBA" id="ARBA00022475"/>
    </source>
</evidence>
<dbReference type="AlphaFoldDB" id="A0A2P5SVJ3"/>
<dbReference type="GO" id="GO:0015188">
    <property type="term" value="F:L-isoleucine transmembrane transporter activity"/>
    <property type="evidence" value="ECO:0007669"/>
    <property type="project" value="TreeGrafter"/>
</dbReference>
<dbReference type="InterPro" id="IPR004685">
    <property type="entry name" value="Brnchd-chn_aa_trnsp_Livcs"/>
</dbReference>
<keyword evidence="11" id="KW-1185">Reference proteome</keyword>
<dbReference type="Proteomes" id="UP000296144">
    <property type="component" value="Unassembled WGS sequence"/>
</dbReference>
<dbReference type="OrthoDB" id="9783920at2"/>
<evidence type="ECO:0000256" key="5">
    <source>
        <dbReference type="ARBA" id="ARBA00022692"/>
    </source>
</evidence>
<dbReference type="NCBIfam" id="TIGR00796">
    <property type="entry name" value="livcs"/>
    <property type="match status" value="1"/>
</dbReference>
<feature type="transmembrane region" description="Helical" evidence="9">
    <location>
        <begin position="415"/>
        <end position="433"/>
    </location>
</feature>
<feature type="transmembrane region" description="Helical" evidence="9">
    <location>
        <begin position="123"/>
        <end position="140"/>
    </location>
</feature>
<keyword evidence="5 9" id="KW-0812">Transmembrane</keyword>
<feature type="transmembrane region" description="Helical" evidence="9">
    <location>
        <begin position="282"/>
        <end position="310"/>
    </location>
</feature>
<dbReference type="GO" id="GO:0005304">
    <property type="term" value="F:L-valine transmembrane transporter activity"/>
    <property type="evidence" value="ECO:0007669"/>
    <property type="project" value="TreeGrafter"/>
</dbReference>
<dbReference type="GO" id="GO:0005886">
    <property type="term" value="C:plasma membrane"/>
    <property type="evidence" value="ECO:0007669"/>
    <property type="project" value="UniProtKB-SubCell"/>
</dbReference>
<dbReference type="GO" id="GO:0015190">
    <property type="term" value="F:L-leucine transmembrane transporter activity"/>
    <property type="evidence" value="ECO:0007669"/>
    <property type="project" value="TreeGrafter"/>
</dbReference>
<dbReference type="PANTHER" id="PTHR30588">
    <property type="entry name" value="BRANCHED-CHAIN AMINO ACID TRANSPORT SYSTEM 2 CARRIER PROTEIN"/>
    <property type="match status" value="1"/>
</dbReference>
<proteinExistence type="inferred from homology"/>
<accession>A0A2P5SVJ3</accession>
<reference evidence="10 11" key="1">
    <citation type="journal article" date="2018" name="Genome Biol. Evol.">
        <title>Cladogenesis and Genomic Streamlining in Extracellular Endosymbionts of Tropical Stink Bugs.</title>
        <authorList>
            <person name="Otero-Bravo A."/>
            <person name="Goffredi S."/>
            <person name="Sabree Z.L."/>
        </authorList>
    </citation>
    <scope>NUCLEOTIDE SEQUENCE [LARGE SCALE GENOMIC DNA]</scope>
    <source>
        <strain evidence="10 11">SoEL</strain>
    </source>
</reference>
<feature type="transmembrane region" description="Helical" evidence="9">
    <location>
        <begin position="322"/>
        <end position="342"/>
    </location>
</feature>
<evidence type="ECO:0000256" key="9">
    <source>
        <dbReference type="RuleBase" id="RU362122"/>
    </source>
</evidence>
<dbReference type="GO" id="GO:0015820">
    <property type="term" value="P:L-leucine transport"/>
    <property type="evidence" value="ECO:0007669"/>
    <property type="project" value="TreeGrafter"/>
</dbReference>
<evidence type="ECO:0000313" key="11">
    <source>
        <dbReference type="Proteomes" id="UP000296144"/>
    </source>
</evidence>
<keyword evidence="4" id="KW-1003">Cell membrane</keyword>
<feature type="transmembrane region" description="Helical" evidence="9">
    <location>
        <begin position="348"/>
        <end position="368"/>
    </location>
</feature>
<keyword evidence="7 9" id="KW-1133">Transmembrane helix</keyword>
<keyword evidence="3 9" id="KW-0813">Transport</keyword>
<dbReference type="RefSeq" id="WP_136130434.1">
    <property type="nucleotide sequence ID" value="NZ_PDKU01000005.1"/>
</dbReference>
<dbReference type="GO" id="GO:0015818">
    <property type="term" value="P:isoleucine transport"/>
    <property type="evidence" value="ECO:0007669"/>
    <property type="project" value="TreeGrafter"/>
</dbReference>
<feature type="transmembrane region" description="Helical" evidence="9">
    <location>
        <begin position="147"/>
        <end position="169"/>
    </location>
</feature>
<keyword evidence="6 9" id="KW-0029">Amino-acid transport</keyword>
<evidence type="ECO:0000256" key="6">
    <source>
        <dbReference type="ARBA" id="ARBA00022970"/>
    </source>
</evidence>
<sequence>MIYQLSLRDVLALGFMTFALFVGAGNIVFPPMVGIQSGEYIWIAAIGFLITAVGLPICTIIALARSGGGIEVISSPIGKIAGLILATICYLLIGPLFAIPRTATISFEVGFLPLVNNHNGTPLLLYSIIYFLCVTVLSLYPSKLLDIIGYFLAPVKIIALIILSLSVFICHHDNTSLTLATATQDYQKSAFCTGFLNGYLTMDTLGALVFGVVIVNAIKSRGIKKPEVLVYYTIMAGLISSIGLTIVYLGLLKLGSSTNGLVNQHADGATILNVYVNNTFGYIGSVFLAILIFIACILTAVGLTCAWVDFVTKYFKLSYKSLVCFLSLFSMLISNLGLDFLIKLSIPILTIIYPPCIILVVLSFTLTWWYNNTRVFIPTILISLIFSTLDALKFIDLKSKINLLIHWPLINEISWLLPTITVLIIAGITDRIIGLR</sequence>
<evidence type="ECO:0000256" key="1">
    <source>
        <dbReference type="ARBA" id="ARBA00004651"/>
    </source>
</evidence>
<feature type="transmembrane region" description="Helical" evidence="9">
    <location>
        <begin position="12"/>
        <end position="29"/>
    </location>
</feature>
<evidence type="ECO:0000256" key="3">
    <source>
        <dbReference type="ARBA" id="ARBA00022448"/>
    </source>
</evidence>